<dbReference type="EMBL" id="JAAXPC010000002">
    <property type="protein sequence ID" value="NKY01096.1"/>
    <property type="molecule type" value="Genomic_DNA"/>
</dbReference>
<dbReference type="SUPFAM" id="SSF53474">
    <property type="entry name" value="alpha/beta-Hydrolases"/>
    <property type="match status" value="1"/>
</dbReference>
<sequence length="291" mass="31489">MTSEFALLAEIADEIGRTEPLPQVTRVDADVAGQRISALAWTPASPRVVLLHGGGQNAHTWDTMMLHLDVPALAVDLPGHGHSSWRDDHDYRPHVSADTLLPVLRELAPDADLVVGMSLGGLTTLRIAAIAPDSVPRATLVDVTPESPRRAADLTAAARGTVALIEGPQEFSTLEEIVDLTAAASPNRSRASVRRGVIHNTRQRDDGAWVWRYDRIREAPDPAPMWDDLAAVQAPLTLVEGGRSPFTTDDDIARLRRVRPSAQVITVADAGHSVQSDAPDQLAEIIRRQLD</sequence>
<dbReference type="InterPro" id="IPR029058">
    <property type="entry name" value="AB_hydrolase_fold"/>
</dbReference>
<dbReference type="PANTHER" id="PTHR43194">
    <property type="entry name" value="HYDROLASE ALPHA/BETA FOLD FAMILY"/>
    <property type="match status" value="1"/>
</dbReference>
<dbReference type="Gene3D" id="3.40.50.1820">
    <property type="entry name" value="alpha/beta hydrolase"/>
    <property type="match status" value="1"/>
</dbReference>
<protein>
    <submittedName>
        <fullName evidence="2">Alpha/beta hydrolase</fullName>
    </submittedName>
</protein>
<dbReference type="InterPro" id="IPR050228">
    <property type="entry name" value="Carboxylesterase_BioH"/>
</dbReference>
<gene>
    <name evidence="2" type="ORF">HGA05_05870</name>
</gene>
<evidence type="ECO:0000313" key="2">
    <source>
        <dbReference type="EMBL" id="NKY01096.1"/>
    </source>
</evidence>
<name>A0A846WJ90_9ACTN</name>
<comment type="caution">
    <text evidence="2">The sequence shown here is derived from an EMBL/GenBank/DDBJ whole genome shotgun (WGS) entry which is preliminary data.</text>
</comment>
<dbReference type="InterPro" id="IPR000073">
    <property type="entry name" value="AB_hydrolase_1"/>
</dbReference>
<dbReference type="AlphaFoldDB" id="A0A846WJ90"/>
<dbReference type="RefSeq" id="WP_006369003.1">
    <property type="nucleotide sequence ID" value="NZ_JAAXPC010000002.1"/>
</dbReference>
<reference evidence="2 3" key="1">
    <citation type="submission" date="2020-04" db="EMBL/GenBank/DDBJ databases">
        <title>MicrobeNet Type strains.</title>
        <authorList>
            <person name="Nicholson A.C."/>
        </authorList>
    </citation>
    <scope>NUCLEOTIDE SEQUENCE [LARGE SCALE GENOMIC DNA]</scope>
    <source>
        <strain evidence="2 3">ATCC BAA-14</strain>
    </source>
</reference>
<evidence type="ECO:0000313" key="3">
    <source>
        <dbReference type="Proteomes" id="UP000563898"/>
    </source>
</evidence>
<dbReference type="Pfam" id="PF12697">
    <property type="entry name" value="Abhydrolase_6"/>
    <property type="match status" value="1"/>
</dbReference>
<feature type="domain" description="AB hydrolase-1" evidence="1">
    <location>
        <begin position="48"/>
        <end position="284"/>
    </location>
</feature>
<organism evidence="2 3">
    <name type="scientific">Gordonia polyisoprenivorans</name>
    <dbReference type="NCBI Taxonomy" id="84595"/>
    <lineage>
        <taxon>Bacteria</taxon>
        <taxon>Bacillati</taxon>
        <taxon>Actinomycetota</taxon>
        <taxon>Actinomycetes</taxon>
        <taxon>Mycobacteriales</taxon>
        <taxon>Gordoniaceae</taxon>
        <taxon>Gordonia</taxon>
    </lineage>
</organism>
<proteinExistence type="predicted"/>
<keyword evidence="2" id="KW-0378">Hydrolase</keyword>
<dbReference type="PANTHER" id="PTHR43194:SF2">
    <property type="entry name" value="PEROXISOMAL MEMBRANE PROTEIN LPX1"/>
    <property type="match status" value="1"/>
</dbReference>
<accession>A0A846WJ90</accession>
<evidence type="ECO:0000259" key="1">
    <source>
        <dbReference type="Pfam" id="PF12697"/>
    </source>
</evidence>
<dbReference type="GO" id="GO:0016787">
    <property type="term" value="F:hydrolase activity"/>
    <property type="evidence" value="ECO:0007669"/>
    <property type="project" value="UniProtKB-KW"/>
</dbReference>
<dbReference type="PRINTS" id="PR00111">
    <property type="entry name" value="ABHYDROLASE"/>
</dbReference>
<dbReference type="Proteomes" id="UP000563898">
    <property type="component" value="Unassembled WGS sequence"/>
</dbReference>